<comment type="subcellular location">
    <subcellularLocation>
        <location evidence="4">Cytoplasm</location>
    </subcellularLocation>
</comment>
<comment type="subunit">
    <text evidence="4">Homodimer; the beta-strands of each monomer intercalate to form a hydrophobic core, while the alpha-helices form wings that extend away from the core.</text>
</comment>
<evidence type="ECO:0000313" key="6">
    <source>
        <dbReference type="Proteomes" id="UP001211044"/>
    </source>
</evidence>
<protein>
    <recommendedName>
        <fullName evidence="4">Translational regulator CsrA</fullName>
    </recommendedName>
</protein>
<dbReference type="GO" id="GO:0005829">
    <property type="term" value="C:cytosol"/>
    <property type="evidence" value="ECO:0007669"/>
    <property type="project" value="TreeGrafter"/>
</dbReference>
<dbReference type="GO" id="GO:0048027">
    <property type="term" value="F:mRNA 5'-UTR binding"/>
    <property type="evidence" value="ECO:0007669"/>
    <property type="project" value="UniProtKB-UniRule"/>
</dbReference>
<keyword evidence="4" id="KW-0678">Repressor</keyword>
<reference evidence="5" key="1">
    <citation type="submission" date="2023-01" db="EMBL/GenBank/DDBJ databases">
        <title>Comparative Genomic Analysis of the Clinically-Derived Winkia Strain NY0527 Provides Evidence into the Taxonomic Reassignment of Winkia neuii and Characterizes Their Virulence Traits.</title>
        <authorList>
            <person name="Cai X."/>
            <person name="Peng Y."/>
            <person name="Li M."/>
            <person name="Qiu Y."/>
            <person name="Wang Y."/>
            <person name="Xu L."/>
            <person name="Hou Q."/>
        </authorList>
    </citation>
    <scope>NUCLEOTIDE SEQUENCE</scope>
    <source>
        <strain evidence="5">NY0527</strain>
    </source>
</reference>
<dbReference type="InterPro" id="IPR036107">
    <property type="entry name" value="CsrA_sf"/>
</dbReference>
<organism evidence="5 6">
    <name type="scientific">Winkia neuii subsp. anitrata</name>
    <dbReference type="NCBI Taxonomy" id="29318"/>
    <lineage>
        <taxon>Bacteria</taxon>
        <taxon>Bacillati</taxon>
        <taxon>Actinomycetota</taxon>
        <taxon>Actinomycetes</taxon>
        <taxon>Actinomycetales</taxon>
        <taxon>Actinomycetaceae</taxon>
        <taxon>Winkia</taxon>
    </lineage>
</organism>
<name>A0AB38XQ95_9ACTO</name>
<keyword evidence="1 4" id="KW-0963">Cytoplasm</keyword>
<dbReference type="InterPro" id="IPR003751">
    <property type="entry name" value="CsrA"/>
</dbReference>
<dbReference type="Gene3D" id="2.60.40.4380">
    <property type="entry name" value="Translational regulator CsrA"/>
    <property type="match status" value="1"/>
</dbReference>
<dbReference type="HAMAP" id="MF_00167">
    <property type="entry name" value="CsrA"/>
    <property type="match status" value="1"/>
</dbReference>
<proteinExistence type="inferred from homology"/>
<keyword evidence="2 4" id="KW-0810">Translation regulation</keyword>
<dbReference type="Proteomes" id="UP001211044">
    <property type="component" value="Chromosome"/>
</dbReference>
<dbReference type="GO" id="GO:0006109">
    <property type="term" value="P:regulation of carbohydrate metabolic process"/>
    <property type="evidence" value="ECO:0007669"/>
    <property type="project" value="InterPro"/>
</dbReference>
<keyword evidence="4" id="KW-1005">Bacterial flagellum biogenesis</keyword>
<dbReference type="GO" id="GO:0006402">
    <property type="term" value="P:mRNA catabolic process"/>
    <property type="evidence" value="ECO:0007669"/>
    <property type="project" value="InterPro"/>
</dbReference>
<dbReference type="Pfam" id="PF02599">
    <property type="entry name" value="CsrA"/>
    <property type="match status" value="1"/>
</dbReference>
<keyword evidence="3 4" id="KW-0694">RNA-binding</keyword>
<evidence type="ECO:0000256" key="2">
    <source>
        <dbReference type="ARBA" id="ARBA00022845"/>
    </source>
</evidence>
<dbReference type="RefSeq" id="WP_004806691.1">
    <property type="nucleotide sequence ID" value="NZ_CP116394.1"/>
</dbReference>
<comment type="function">
    <text evidence="4">A translational regulator that binds mRNA to regulate translation initiation and/or mRNA stability. Usually binds in the 5'-UTR at or near the Shine-Dalgarno sequence preventing ribosome-binding, thus repressing translation. Its main target seems to be the major flagellin gene, while its function is anatagonized by FliW.</text>
</comment>
<evidence type="ECO:0000256" key="3">
    <source>
        <dbReference type="ARBA" id="ARBA00022884"/>
    </source>
</evidence>
<dbReference type="PANTHER" id="PTHR34984">
    <property type="entry name" value="CARBON STORAGE REGULATOR"/>
    <property type="match status" value="1"/>
</dbReference>
<dbReference type="KEGG" id="wne:PIG85_01580"/>
<dbReference type="EMBL" id="CP116394">
    <property type="protein sequence ID" value="WCE46362.1"/>
    <property type="molecule type" value="Genomic_DNA"/>
</dbReference>
<evidence type="ECO:0000256" key="4">
    <source>
        <dbReference type="HAMAP-Rule" id="MF_00167"/>
    </source>
</evidence>
<dbReference type="GO" id="GO:0044781">
    <property type="term" value="P:bacterial-type flagellum organization"/>
    <property type="evidence" value="ECO:0007669"/>
    <property type="project" value="UniProtKB-KW"/>
</dbReference>
<gene>
    <name evidence="4" type="primary">csrA</name>
    <name evidence="5" type="ORF">PIG85_01580</name>
</gene>
<evidence type="ECO:0000313" key="5">
    <source>
        <dbReference type="EMBL" id="WCE46362.1"/>
    </source>
</evidence>
<dbReference type="GO" id="GO:0045947">
    <property type="term" value="P:negative regulation of translational initiation"/>
    <property type="evidence" value="ECO:0007669"/>
    <property type="project" value="UniProtKB-UniRule"/>
</dbReference>
<dbReference type="GO" id="GO:1902208">
    <property type="term" value="P:regulation of bacterial-type flagellum assembly"/>
    <property type="evidence" value="ECO:0007669"/>
    <property type="project" value="UniProtKB-UniRule"/>
</dbReference>
<dbReference type="SUPFAM" id="SSF117130">
    <property type="entry name" value="CsrA-like"/>
    <property type="match status" value="1"/>
</dbReference>
<dbReference type="PANTHER" id="PTHR34984:SF1">
    <property type="entry name" value="CARBON STORAGE REGULATOR"/>
    <property type="match status" value="1"/>
</dbReference>
<sequence length="60" mass="6622">MLVLTRRPGEKIVIGDSVTLTVVEAHRDAVRIGIEAPRDVKIQRAELLDDEVEGGQQTAR</sequence>
<evidence type="ECO:0000256" key="1">
    <source>
        <dbReference type="ARBA" id="ARBA00022490"/>
    </source>
</evidence>
<accession>A0AB38XQ95</accession>
<comment type="similarity">
    <text evidence="4">Belongs to the CsrA/RsmA family.</text>
</comment>
<dbReference type="AlphaFoldDB" id="A0AB38XQ95"/>